<dbReference type="AlphaFoldDB" id="A0A0B7N8F0"/>
<keyword evidence="2" id="KW-0699">rRNA-binding</keyword>
<evidence type="ECO:0000256" key="3">
    <source>
        <dbReference type="ARBA" id="ARBA00022884"/>
    </source>
</evidence>
<comment type="similarity">
    <text evidence="1 6">Belongs to the universal ribosomal protein uL23 family.</text>
</comment>
<dbReference type="InterPro" id="IPR036397">
    <property type="entry name" value="RNaseH_sf"/>
</dbReference>
<evidence type="ECO:0000256" key="5">
    <source>
        <dbReference type="ARBA" id="ARBA00023274"/>
    </source>
</evidence>
<evidence type="ECO:0000256" key="2">
    <source>
        <dbReference type="ARBA" id="ARBA00022730"/>
    </source>
</evidence>
<protein>
    <recommendedName>
        <fullName evidence="11">Ribosomal protein L23/L25 N-terminal domain-containing protein</fullName>
    </recommendedName>
</protein>
<dbReference type="OrthoDB" id="2194526at2759"/>
<reference evidence="9 10" key="1">
    <citation type="submission" date="2014-09" db="EMBL/GenBank/DDBJ databases">
        <authorList>
            <person name="Ellenberger Sabrina"/>
        </authorList>
    </citation>
    <scope>NUCLEOTIDE SEQUENCE [LARGE SCALE GENOMIC DNA]</scope>
    <source>
        <strain evidence="9 10">CBS 412.66</strain>
    </source>
</reference>
<evidence type="ECO:0000313" key="9">
    <source>
        <dbReference type="EMBL" id="CEP11274.1"/>
    </source>
</evidence>
<dbReference type="InterPro" id="IPR012677">
    <property type="entry name" value="Nucleotide-bd_a/b_plait_sf"/>
</dbReference>
<sequence>MPKISSTKRITKSGKPYKKTTPNLRQLIVGKWKSTNKSIAEISRLFEVAYTSVDKDYTLTLGLIKEKLRDPFDLSVSVLAIWRTIVKNIGFTLKRTKRVEEKRNDSTALQKRRDFILKLAKDGIAYNKNYIFVDEAGFNANLIRGEGWYKKGEESAVTTQSKRAMNLTILAAISYQGVERADAKIVRGGTTGSIFATFIQNIIDTLDKSNTPVQCFTMDNASIHGISEVKRVFNNSKHKYVFLPPYSPFLNAIEKCFSKVKTLFKQKPGLTQDELTLYIGKCSERVTESDSPKAKAQAAKKAALKGVHGKAERKIRTSTHFHIPKTLALKRAPKYARKSVAHAPRMDQYRVIRQPLNTETAMKKIEEHNTLTFLVDVKANKNQIKDAVKRLYDVEAAQVNTLIRPDGYKKAFVRLTADVDALDVANKIGFI</sequence>
<evidence type="ECO:0000256" key="1">
    <source>
        <dbReference type="ARBA" id="ARBA00006700"/>
    </source>
</evidence>
<feature type="domain" description="Tc1-like transposase DDE" evidence="8">
    <location>
        <begin position="131"/>
        <end position="270"/>
    </location>
</feature>
<organism evidence="9 10">
    <name type="scientific">Parasitella parasitica</name>
    <dbReference type="NCBI Taxonomy" id="35722"/>
    <lineage>
        <taxon>Eukaryota</taxon>
        <taxon>Fungi</taxon>
        <taxon>Fungi incertae sedis</taxon>
        <taxon>Mucoromycota</taxon>
        <taxon>Mucoromycotina</taxon>
        <taxon>Mucoromycetes</taxon>
        <taxon>Mucorales</taxon>
        <taxon>Mucorineae</taxon>
        <taxon>Mucoraceae</taxon>
        <taxon>Parasitella</taxon>
    </lineage>
</organism>
<dbReference type="InterPro" id="IPR005633">
    <property type="entry name" value="Ribosomal_uL23_N"/>
</dbReference>
<evidence type="ECO:0000259" key="7">
    <source>
        <dbReference type="Pfam" id="PF03939"/>
    </source>
</evidence>
<evidence type="ECO:0000256" key="4">
    <source>
        <dbReference type="ARBA" id="ARBA00022980"/>
    </source>
</evidence>
<dbReference type="Pfam" id="PF13358">
    <property type="entry name" value="DDE_3"/>
    <property type="match status" value="1"/>
</dbReference>
<evidence type="ECO:0008006" key="11">
    <source>
        <dbReference type="Google" id="ProtNLM"/>
    </source>
</evidence>
<evidence type="ECO:0000259" key="8">
    <source>
        <dbReference type="Pfam" id="PF13358"/>
    </source>
</evidence>
<dbReference type="InterPro" id="IPR047655">
    <property type="entry name" value="Transpos_IS630-like"/>
</dbReference>
<dbReference type="PANTHER" id="PTHR11620">
    <property type="entry name" value="60S RIBOSOMAL PROTEIN L23A"/>
    <property type="match status" value="1"/>
</dbReference>
<dbReference type="GO" id="GO:0003735">
    <property type="term" value="F:structural constituent of ribosome"/>
    <property type="evidence" value="ECO:0007669"/>
    <property type="project" value="InterPro"/>
</dbReference>
<keyword evidence="4 6" id="KW-0689">Ribosomal protein</keyword>
<name>A0A0B7N8F0_9FUNG</name>
<dbReference type="InterPro" id="IPR013025">
    <property type="entry name" value="Ribosomal_uL23-like"/>
</dbReference>
<dbReference type="PROSITE" id="PS00050">
    <property type="entry name" value="RIBOSOMAL_L23"/>
    <property type="match status" value="1"/>
</dbReference>
<dbReference type="InterPro" id="IPR038717">
    <property type="entry name" value="Tc1-like_DDE_dom"/>
</dbReference>
<dbReference type="Gene3D" id="3.30.70.330">
    <property type="match status" value="1"/>
</dbReference>
<dbReference type="Pfam" id="PF03939">
    <property type="entry name" value="Ribosomal_L23eN"/>
    <property type="match status" value="1"/>
</dbReference>
<dbReference type="GO" id="GO:1990904">
    <property type="term" value="C:ribonucleoprotein complex"/>
    <property type="evidence" value="ECO:0007669"/>
    <property type="project" value="UniProtKB-KW"/>
</dbReference>
<evidence type="ECO:0000256" key="6">
    <source>
        <dbReference type="RuleBase" id="RU003934"/>
    </source>
</evidence>
<dbReference type="EMBL" id="LN726014">
    <property type="protein sequence ID" value="CEP11274.1"/>
    <property type="molecule type" value="Genomic_DNA"/>
</dbReference>
<keyword evidence="10" id="KW-1185">Reference proteome</keyword>
<dbReference type="GO" id="GO:0019843">
    <property type="term" value="F:rRNA binding"/>
    <property type="evidence" value="ECO:0007669"/>
    <property type="project" value="UniProtKB-KW"/>
</dbReference>
<dbReference type="SUPFAM" id="SSF54189">
    <property type="entry name" value="Ribosomal proteins S24e, L23 and L15e"/>
    <property type="match status" value="1"/>
</dbReference>
<dbReference type="GO" id="GO:0006412">
    <property type="term" value="P:translation"/>
    <property type="evidence" value="ECO:0007669"/>
    <property type="project" value="InterPro"/>
</dbReference>
<dbReference type="NCBIfam" id="NF033545">
    <property type="entry name" value="transpos_IS630"/>
    <property type="match status" value="1"/>
</dbReference>
<evidence type="ECO:0000313" key="10">
    <source>
        <dbReference type="Proteomes" id="UP000054107"/>
    </source>
</evidence>
<feature type="domain" description="Large ribosomal subunit protein uL23 N-terminal" evidence="7">
    <location>
        <begin position="292"/>
        <end position="342"/>
    </location>
</feature>
<proteinExistence type="inferred from homology"/>
<gene>
    <name evidence="9" type="primary">PARPA_05098.1 scaffold 16495</name>
</gene>
<dbReference type="FunFam" id="3.30.70.330:FF:000035">
    <property type="entry name" value="60S ribosomal protein L23a"/>
    <property type="match status" value="1"/>
</dbReference>
<dbReference type="HAMAP" id="MF_01369_A">
    <property type="entry name" value="Ribosomal_uL23_A"/>
    <property type="match status" value="1"/>
</dbReference>
<keyword evidence="5 6" id="KW-0687">Ribonucleoprotein</keyword>
<accession>A0A0B7N8F0</accession>
<dbReference type="InterPro" id="IPR012678">
    <property type="entry name" value="Ribosomal_uL23/eL15/eS24_sf"/>
</dbReference>
<dbReference type="Proteomes" id="UP000054107">
    <property type="component" value="Unassembled WGS sequence"/>
</dbReference>
<keyword evidence="3" id="KW-0694">RNA-binding</keyword>
<dbReference type="InterPro" id="IPR001014">
    <property type="entry name" value="Ribosomal_uL23_CS"/>
</dbReference>
<dbReference type="NCBIfam" id="NF011118">
    <property type="entry name" value="PRK14548.1"/>
    <property type="match status" value="1"/>
</dbReference>
<dbReference type="GO" id="GO:0005840">
    <property type="term" value="C:ribosome"/>
    <property type="evidence" value="ECO:0007669"/>
    <property type="project" value="UniProtKB-KW"/>
</dbReference>
<dbReference type="STRING" id="35722.A0A0B7N8F0"/>
<dbReference type="Gene3D" id="3.30.420.10">
    <property type="entry name" value="Ribonuclease H-like superfamily/Ribonuclease H"/>
    <property type="match status" value="1"/>
</dbReference>
<dbReference type="Pfam" id="PF00276">
    <property type="entry name" value="Ribosomal_L23"/>
    <property type="match status" value="1"/>
</dbReference>